<proteinExistence type="predicted"/>
<name>A0A1X6P7K5_PORUM</name>
<feature type="region of interest" description="Disordered" evidence="1">
    <location>
        <begin position="117"/>
        <end position="163"/>
    </location>
</feature>
<feature type="compositionally biased region" description="Low complexity" evidence="1">
    <location>
        <begin position="258"/>
        <end position="280"/>
    </location>
</feature>
<accession>A0A1X6P7K5</accession>
<protein>
    <submittedName>
        <fullName evidence="2">Uncharacterized protein</fullName>
    </submittedName>
</protein>
<organism evidence="2 3">
    <name type="scientific">Porphyra umbilicalis</name>
    <name type="common">Purple laver</name>
    <name type="synonym">Red alga</name>
    <dbReference type="NCBI Taxonomy" id="2786"/>
    <lineage>
        <taxon>Eukaryota</taxon>
        <taxon>Rhodophyta</taxon>
        <taxon>Bangiophyceae</taxon>
        <taxon>Bangiales</taxon>
        <taxon>Bangiaceae</taxon>
        <taxon>Porphyra</taxon>
    </lineage>
</organism>
<gene>
    <name evidence="2" type="ORF">BU14_0172s0020</name>
</gene>
<dbReference type="EMBL" id="KV918854">
    <property type="protein sequence ID" value="OSX76838.1"/>
    <property type="molecule type" value="Genomic_DNA"/>
</dbReference>
<evidence type="ECO:0000313" key="3">
    <source>
        <dbReference type="Proteomes" id="UP000218209"/>
    </source>
</evidence>
<evidence type="ECO:0000256" key="1">
    <source>
        <dbReference type="SAM" id="MobiDB-lite"/>
    </source>
</evidence>
<reference evidence="2 3" key="1">
    <citation type="submission" date="2017-03" db="EMBL/GenBank/DDBJ databases">
        <title>WGS assembly of Porphyra umbilicalis.</title>
        <authorList>
            <person name="Brawley S.H."/>
            <person name="Blouin N.A."/>
            <person name="Ficko-Blean E."/>
            <person name="Wheeler G.L."/>
            <person name="Lohr M."/>
            <person name="Goodson H.V."/>
            <person name="Jenkins J.W."/>
            <person name="Blaby-Haas C.E."/>
            <person name="Helliwell K.E."/>
            <person name="Chan C."/>
            <person name="Marriage T."/>
            <person name="Bhattacharya D."/>
            <person name="Klein A.S."/>
            <person name="Badis Y."/>
            <person name="Brodie J."/>
            <person name="Cao Y."/>
            <person name="Collen J."/>
            <person name="Dittami S.M."/>
            <person name="Gachon C.M."/>
            <person name="Green B.R."/>
            <person name="Karpowicz S."/>
            <person name="Kim J.W."/>
            <person name="Kudahl U."/>
            <person name="Lin S."/>
            <person name="Michel G."/>
            <person name="Mittag M."/>
            <person name="Olson B.J."/>
            <person name="Pangilinan J."/>
            <person name="Peng Y."/>
            <person name="Qiu H."/>
            <person name="Shu S."/>
            <person name="Singer J.T."/>
            <person name="Smith A.G."/>
            <person name="Sprecher B.N."/>
            <person name="Wagner V."/>
            <person name="Wang W."/>
            <person name="Wang Z.-Y."/>
            <person name="Yan J."/>
            <person name="Yarish C."/>
            <person name="Zoeuner-Riek S."/>
            <person name="Zhuang Y."/>
            <person name="Zou Y."/>
            <person name="Lindquist E.A."/>
            <person name="Grimwood J."/>
            <person name="Barry K."/>
            <person name="Rokhsar D.S."/>
            <person name="Schmutz J."/>
            <person name="Stiller J.W."/>
            <person name="Grossman A.R."/>
            <person name="Prochnik S.E."/>
        </authorList>
    </citation>
    <scope>NUCLEOTIDE SEQUENCE [LARGE SCALE GENOMIC DNA]</scope>
    <source>
        <strain evidence="2">4086291</strain>
    </source>
</reference>
<sequence>MRTYPCHYVFGTPYCRAWSWYDATLSRYGSTAWCQSRLWSAIPAVSHFLLNDPPVGEHRRARLAWPARGPLPALATGTVGAHLGHTWASVPRATVEAHSAPALRFGPAAAAAAAARRLRAPSIVQRTHRPSRPRLSPSRRRGAPRRARPPRRSPSARGRVHVPCRQLVRQRVHPLAAQALHATLHAVSTGGAPPPLPPTGGCRSASTRRSAHPTVTKLNPPQSTSAHGTIATPSTSPSPPCTTPTRGSLVTTPRDSTRTTAPASSAASRAAPAAADSPTSKKPCGKPHVPAGGAVRRTRSTREPSGETATTPTTGLGLTYATRPQAASAQARRVPEAVDADAKTVPHAEQKRGGGGPGRRRRGRAAHQSGGGGKKAVMTTHGSTRAGRRRRGHRRCGEDAQAPRTQCAGAVLATTTAPTPDFRARIMELHQVRAPDVRTPEAPRGYTGTPCPAVRARPTKQCVQHLAEKWGPCRTDPIPDRKWGRTEADPILLCSLIGRTIRNSIEDSTLKRATCGSTISPGFSQSFRN</sequence>
<keyword evidence="3" id="KW-1185">Reference proteome</keyword>
<feature type="compositionally biased region" description="Low complexity" evidence="1">
    <location>
        <begin position="308"/>
        <end position="322"/>
    </location>
</feature>
<feature type="compositionally biased region" description="Basic residues" evidence="1">
    <location>
        <begin position="126"/>
        <end position="151"/>
    </location>
</feature>
<dbReference type="AlphaFoldDB" id="A0A1X6P7K5"/>
<feature type="compositionally biased region" description="Basic and acidic residues" evidence="1">
    <location>
        <begin position="333"/>
        <end position="352"/>
    </location>
</feature>
<feature type="region of interest" description="Disordered" evidence="1">
    <location>
        <begin position="187"/>
        <end position="404"/>
    </location>
</feature>
<evidence type="ECO:0000313" key="2">
    <source>
        <dbReference type="EMBL" id="OSX76838.1"/>
    </source>
</evidence>
<dbReference type="Proteomes" id="UP000218209">
    <property type="component" value="Unassembled WGS sequence"/>
</dbReference>
<feature type="compositionally biased region" description="Polar residues" evidence="1">
    <location>
        <begin position="216"/>
        <end position="227"/>
    </location>
</feature>